<keyword evidence="1" id="KW-0175">Coiled coil</keyword>
<dbReference type="PROSITE" id="PS51257">
    <property type="entry name" value="PROKAR_LIPOPROTEIN"/>
    <property type="match status" value="1"/>
</dbReference>
<feature type="signal peptide" evidence="2">
    <location>
        <begin position="1"/>
        <end position="22"/>
    </location>
</feature>
<dbReference type="RefSeq" id="WP_052647438.1">
    <property type="nucleotide sequence ID" value="NZ_CP007202.1"/>
</dbReference>
<dbReference type="HOGENOM" id="CLU_1843760_0_0_10"/>
<evidence type="ECO:0000256" key="1">
    <source>
        <dbReference type="SAM" id="Coils"/>
    </source>
</evidence>
<keyword evidence="3" id="KW-0449">Lipoprotein</keyword>
<organism evidence="3 4">
    <name type="scientific">Siansivirga zeaxanthinifaciens CC-SAMT-1</name>
    <dbReference type="NCBI Taxonomy" id="1454006"/>
    <lineage>
        <taxon>Bacteria</taxon>
        <taxon>Pseudomonadati</taxon>
        <taxon>Bacteroidota</taxon>
        <taxon>Flavobacteriia</taxon>
        <taxon>Flavobacteriales</taxon>
        <taxon>Flavobacteriaceae</taxon>
        <taxon>Siansivirga</taxon>
    </lineage>
</organism>
<dbReference type="STRING" id="1454006.AW14_05805"/>
<dbReference type="Proteomes" id="UP000032229">
    <property type="component" value="Chromosome"/>
</dbReference>
<dbReference type="KEGG" id="sze:AW14_05805"/>
<dbReference type="EMBL" id="CP007202">
    <property type="protein sequence ID" value="AJR03234.1"/>
    <property type="molecule type" value="Genomic_DNA"/>
</dbReference>
<reference evidence="3 4" key="1">
    <citation type="submission" date="2014-02" db="EMBL/GenBank/DDBJ databases">
        <authorList>
            <person name="Young C.-C."/>
            <person name="Hameed A."/>
            <person name="Huang H.-C."/>
            <person name="Shahina M."/>
        </authorList>
    </citation>
    <scope>NUCLEOTIDE SEQUENCE [LARGE SCALE GENOMIC DNA]</scope>
    <source>
        <strain evidence="3 4">CC-SAMT-1</strain>
    </source>
</reference>
<dbReference type="AlphaFoldDB" id="A0A0C5WDC0"/>
<evidence type="ECO:0000313" key="3">
    <source>
        <dbReference type="EMBL" id="AJR03234.1"/>
    </source>
</evidence>
<dbReference type="OrthoDB" id="1454764at2"/>
<evidence type="ECO:0000256" key="2">
    <source>
        <dbReference type="SAM" id="SignalP"/>
    </source>
</evidence>
<accession>A0A0C5WDC0</accession>
<protein>
    <submittedName>
        <fullName evidence="3">Lipoprotein</fullName>
    </submittedName>
</protein>
<evidence type="ECO:0000313" key="4">
    <source>
        <dbReference type="Proteomes" id="UP000032229"/>
    </source>
</evidence>
<feature type="coiled-coil region" evidence="1">
    <location>
        <begin position="30"/>
        <end position="58"/>
    </location>
</feature>
<dbReference type="PATRIC" id="fig|1454006.5.peg.1137"/>
<keyword evidence="2" id="KW-0732">Signal</keyword>
<feature type="chain" id="PRO_5002184050" evidence="2">
    <location>
        <begin position="23"/>
        <end position="139"/>
    </location>
</feature>
<name>A0A0C5WDC0_9FLAO</name>
<proteinExistence type="predicted"/>
<sequence length="139" mass="14913">MKKLLLSAVLLTALSLTFTSCKDSNKTVTIEEAVDSAVEATEDAVEATEEAVDDAVEATEEAMDDAAESTKKAVDHTVEAAKELVDKESVTVNYSYKVMGKEIKGSKVFSGHQDTVEKAVAKFSDSIKKLDPKVIIVAK</sequence>
<keyword evidence="4" id="KW-1185">Reference proteome</keyword>
<gene>
    <name evidence="3" type="ORF">AW14_05805</name>
</gene>